<evidence type="ECO:0000256" key="6">
    <source>
        <dbReference type="SAM" id="SignalP"/>
    </source>
</evidence>
<keyword evidence="8" id="KW-1185">Reference proteome</keyword>
<dbReference type="InterPro" id="IPR051380">
    <property type="entry name" value="pH-response_reg_palI/RIM9"/>
</dbReference>
<feature type="transmembrane region" description="Helical" evidence="5">
    <location>
        <begin position="161"/>
        <end position="184"/>
    </location>
</feature>
<name>A0ABR3FTH2_9AGAR</name>
<dbReference type="Pfam" id="PF06687">
    <property type="entry name" value="SUR7"/>
    <property type="match status" value="1"/>
</dbReference>
<comment type="subcellular location">
    <subcellularLocation>
        <location evidence="1">Membrane</location>
        <topology evidence="1">Multi-pass membrane protein</topology>
    </subcellularLocation>
</comment>
<dbReference type="InterPro" id="IPR009571">
    <property type="entry name" value="SUR7/Rim9-like_fungi"/>
</dbReference>
<sequence length="191" mass="20397">MASPAAPGLFLCFAATVLLIFACVAVPVWNDIYFLSAGEGPQQMRFGIFGFTGSDTHIGYDFDPALLGFDSTRLNTRIIHNLTAALVLHPIAAGLAGLSVLFGLCGAAYHRAGTVIMTLLSGLAAIITLVVWVIDMVLFGITRNRFRDQGIPSQYGNGNWLVLGALIALMLGFCSSACGIFGSYRKRRAAY</sequence>
<keyword evidence="6" id="KW-0732">Signal</keyword>
<keyword evidence="2 5" id="KW-0812">Transmembrane</keyword>
<evidence type="ECO:0008006" key="9">
    <source>
        <dbReference type="Google" id="ProtNLM"/>
    </source>
</evidence>
<evidence type="ECO:0000256" key="5">
    <source>
        <dbReference type="SAM" id="Phobius"/>
    </source>
</evidence>
<comment type="caution">
    <text evidence="7">The sequence shown here is derived from an EMBL/GenBank/DDBJ whole genome shotgun (WGS) entry which is preliminary data.</text>
</comment>
<evidence type="ECO:0000256" key="3">
    <source>
        <dbReference type="ARBA" id="ARBA00022989"/>
    </source>
</evidence>
<evidence type="ECO:0000313" key="7">
    <source>
        <dbReference type="EMBL" id="KAL0578418.1"/>
    </source>
</evidence>
<feature type="transmembrane region" description="Helical" evidence="5">
    <location>
        <begin position="78"/>
        <end position="104"/>
    </location>
</feature>
<evidence type="ECO:0000313" key="8">
    <source>
        <dbReference type="Proteomes" id="UP001465976"/>
    </source>
</evidence>
<dbReference type="EMBL" id="JBAHYK010000099">
    <property type="protein sequence ID" value="KAL0578418.1"/>
    <property type="molecule type" value="Genomic_DNA"/>
</dbReference>
<evidence type="ECO:0000256" key="2">
    <source>
        <dbReference type="ARBA" id="ARBA00022692"/>
    </source>
</evidence>
<reference evidence="7 8" key="1">
    <citation type="submission" date="2024-02" db="EMBL/GenBank/DDBJ databases">
        <title>A draft genome for the cacao thread blight pathogen Marasmius crinis-equi.</title>
        <authorList>
            <person name="Cohen S.P."/>
            <person name="Baruah I.K."/>
            <person name="Amoako-Attah I."/>
            <person name="Bukari Y."/>
            <person name="Meinhardt L.W."/>
            <person name="Bailey B.A."/>
        </authorList>
    </citation>
    <scope>NUCLEOTIDE SEQUENCE [LARGE SCALE GENOMIC DNA]</scope>
    <source>
        <strain evidence="7 8">GH-76</strain>
    </source>
</reference>
<accession>A0ABR3FTH2</accession>
<keyword evidence="3 5" id="KW-1133">Transmembrane helix</keyword>
<feature type="transmembrane region" description="Helical" evidence="5">
    <location>
        <begin position="116"/>
        <end position="141"/>
    </location>
</feature>
<feature type="chain" id="PRO_5047207953" description="Pali-domain-containing protein" evidence="6">
    <location>
        <begin position="26"/>
        <end position="191"/>
    </location>
</feature>
<evidence type="ECO:0000256" key="1">
    <source>
        <dbReference type="ARBA" id="ARBA00004141"/>
    </source>
</evidence>
<organism evidence="7 8">
    <name type="scientific">Marasmius crinis-equi</name>
    <dbReference type="NCBI Taxonomy" id="585013"/>
    <lineage>
        <taxon>Eukaryota</taxon>
        <taxon>Fungi</taxon>
        <taxon>Dikarya</taxon>
        <taxon>Basidiomycota</taxon>
        <taxon>Agaricomycotina</taxon>
        <taxon>Agaricomycetes</taxon>
        <taxon>Agaricomycetidae</taxon>
        <taxon>Agaricales</taxon>
        <taxon>Marasmiineae</taxon>
        <taxon>Marasmiaceae</taxon>
        <taxon>Marasmius</taxon>
    </lineage>
</organism>
<keyword evidence="4 5" id="KW-0472">Membrane</keyword>
<dbReference type="PANTHER" id="PTHR28013">
    <property type="entry name" value="PROTEIN DCV1-RELATED"/>
    <property type="match status" value="1"/>
</dbReference>
<feature type="signal peptide" evidence="6">
    <location>
        <begin position="1"/>
        <end position="25"/>
    </location>
</feature>
<evidence type="ECO:0000256" key="4">
    <source>
        <dbReference type="ARBA" id="ARBA00023136"/>
    </source>
</evidence>
<dbReference type="Proteomes" id="UP001465976">
    <property type="component" value="Unassembled WGS sequence"/>
</dbReference>
<dbReference type="PANTHER" id="PTHR28013:SF3">
    <property type="entry name" value="PROTEIN DCV1-RELATED"/>
    <property type="match status" value="1"/>
</dbReference>
<protein>
    <recommendedName>
        <fullName evidence="9">Pali-domain-containing protein</fullName>
    </recommendedName>
</protein>
<proteinExistence type="predicted"/>
<gene>
    <name evidence="7" type="ORF">V5O48_003568</name>
</gene>